<evidence type="ECO:0000256" key="9">
    <source>
        <dbReference type="HAMAP-Rule" id="MF_00016"/>
    </source>
</evidence>
<dbReference type="GO" id="GO:0006310">
    <property type="term" value="P:DNA recombination"/>
    <property type="evidence" value="ECO:0007669"/>
    <property type="project" value="UniProtKB-UniRule"/>
</dbReference>
<evidence type="ECO:0000313" key="12">
    <source>
        <dbReference type="Proteomes" id="UP000009047"/>
    </source>
</evidence>
<feature type="binding site" evidence="9">
    <location>
        <position position="315"/>
    </location>
    <ligand>
        <name>DNA</name>
        <dbReference type="ChEBI" id="CHEBI:16991"/>
    </ligand>
</feature>
<gene>
    <name evidence="9" type="primary">ruvB</name>
    <name evidence="11" type="ordered locus">Deba_3236</name>
</gene>
<keyword evidence="11" id="KW-0347">Helicase</keyword>
<dbReference type="GO" id="GO:0005524">
    <property type="term" value="F:ATP binding"/>
    <property type="evidence" value="ECO:0007669"/>
    <property type="project" value="UniProtKB-UniRule"/>
</dbReference>
<feature type="binding site" evidence="9">
    <location>
        <position position="70"/>
    </location>
    <ligand>
        <name>ATP</name>
        <dbReference type="ChEBI" id="CHEBI:30616"/>
    </ligand>
</feature>
<dbReference type="PANTHER" id="PTHR42848:SF1">
    <property type="entry name" value="HOLLIDAY JUNCTION BRANCH MIGRATION COMPLEX SUBUNIT RUVB"/>
    <property type="match status" value="1"/>
</dbReference>
<dbReference type="SUPFAM" id="SSF46785">
    <property type="entry name" value="Winged helix' DNA-binding domain"/>
    <property type="match status" value="1"/>
</dbReference>
<dbReference type="InterPro" id="IPR036390">
    <property type="entry name" value="WH_DNA-bd_sf"/>
</dbReference>
<dbReference type="Proteomes" id="UP000009047">
    <property type="component" value="Chromosome"/>
</dbReference>
<dbReference type="GO" id="GO:0016887">
    <property type="term" value="F:ATP hydrolysis activity"/>
    <property type="evidence" value="ECO:0007669"/>
    <property type="project" value="RHEA"/>
</dbReference>
<dbReference type="STRING" id="644282.Deba_3236"/>
<dbReference type="NCBIfam" id="TIGR00635">
    <property type="entry name" value="ruvB"/>
    <property type="match status" value="1"/>
</dbReference>
<dbReference type="GO" id="GO:0000400">
    <property type="term" value="F:four-way junction DNA binding"/>
    <property type="evidence" value="ECO:0007669"/>
    <property type="project" value="UniProtKB-UniRule"/>
</dbReference>
<keyword evidence="7 9" id="KW-0233">DNA recombination</keyword>
<dbReference type="GO" id="GO:0048476">
    <property type="term" value="C:Holliday junction resolvase complex"/>
    <property type="evidence" value="ECO:0007669"/>
    <property type="project" value="UniProtKB-UniRule"/>
</dbReference>
<comment type="similarity">
    <text evidence="9">Belongs to the RuvB family.</text>
</comment>
<accession>E1QM04</accession>
<keyword evidence="12" id="KW-1185">Reference proteome</keyword>
<dbReference type="InterPro" id="IPR036388">
    <property type="entry name" value="WH-like_DNA-bd_sf"/>
</dbReference>
<dbReference type="RefSeq" id="WP_013260025.1">
    <property type="nucleotide sequence ID" value="NC_014365.1"/>
</dbReference>
<feature type="binding site" evidence="9">
    <location>
        <position position="71"/>
    </location>
    <ligand>
        <name>ATP</name>
        <dbReference type="ChEBI" id="CHEBI:30616"/>
    </ligand>
</feature>
<evidence type="ECO:0000256" key="2">
    <source>
        <dbReference type="ARBA" id="ARBA00022741"/>
    </source>
</evidence>
<evidence type="ECO:0000256" key="6">
    <source>
        <dbReference type="ARBA" id="ARBA00023125"/>
    </source>
</evidence>
<evidence type="ECO:0000256" key="5">
    <source>
        <dbReference type="ARBA" id="ARBA00022840"/>
    </source>
</evidence>
<comment type="subcellular location">
    <subcellularLocation>
        <location evidence="9">Cytoplasm</location>
    </subcellularLocation>
</comment>
<dbReference type="NCBIfam" id="NF000868">
    <property type="entry name" value="PRK00080.1"/>
    <property type="match status" value="1"/>
</dbReference>
<comment type="subunit">
    <text evidence="9">Homohexamer. Forms an RuvA(8)-RuvB(12)-Holliday junction (HJ) complex. HJ DNA is sandwiched between 2 RuvA tetramers; dsDNA enters through RuvA and exits via RuvB. An RuvB hexamer assembles on each DNA strand where it exits the tetramer. Each RuvB hexamer is contacted by two RuvA subunits (via domain III) on 2 adjacent RuvB subunits; this complex drives branch migration. In the full resolvosome a probable DNA-RuvA(4)-RuvB(12)-RuvC(2) complex forms which resolves the HJ.</text>
</comment>
<feature type="binding site" evidence="9">
    <location>
        <position position="72"/>
    </location>
    <ligand>
        <name>ATP</name>
        <dbReference type="ChEBI" id="CHEBI:30616"/>
    </ligand>
</feature>
<comment type="caution">
    <text evidence="9">Lacks conserved residue(s) required for the propagation of feature annotation.</text>
</comment>
<dbReference type="GO" id="GO:0009378">
    <property type="term" value="F:four-way junction helicase activity"/>
    <property type="evidence" value="ECO:0007669"/>
    <property type="project" value="InterPro"/>
</dbReference>
<evidence type="ECO:0000259" key="10">
    <source>
        <dbReference type="SMART" id="SM00382"/>
    </source>
</evidence>
<dbReference type="OrthoDB" id="9804478at2"/>
<dbReference type="InterPro" id="IPR027417">
    <property type="entry name" value="P-loop_NTPase"/>
</dbReference>
<keyword evidence="6 9" id="KW-0238">DNA-binding</keyword>
<feature type="domain" description="AAA+ ATPase" evidence="10">
    <location>
        <begin position="56"/>
        <end position="184"/>
    </location>
</feature>
<feature type="binding site" evidence="9">
    <location>
        <position position="223"/>
    </location>
    <ligand>
        <name>ATP</name>
        <dbReference type="ChEBI" id="CHEBI:30616"/>
    </ligand>
</feature>
<keyword evidence="5 9" id="KW-0067">ATP-binding</keyword>
<dbReference type="SUPFAM" id="SSF52540">
    <property type="entry name" value="P-loop containing nucleoside triphosphate hydrolases"/>
    <property type="match status" value="1"/>
</dbReference>
<dbReference type="InterPro" id="IPR008823">
    <property type="entry name" value="RuvB_wg_C"/>
</dbReference>
<dbReference type="AlphaFoldDB" id="E1QM04"/>
<dbReference type="SMART" id="SM00382">
    <property type="entry name" value="AAA"/>
    <property type="match status" value="1"/>
</dbReference>
<keyword evidence="3 9" id="KW-0227">DNA damage</keyword>
<dbReference type="InterPro" id="IPR041445">
    <property type="entry name" value="AAA_lid_4"/>
</dbReference>
<dbReference type="PANTHER" id="PTHR42848">
    <property type="match status" value="1"/>
</dbReference>
<dbReference type="InterPro" id="IPR004605">
    <property type="entry name" value="DNA_helicase_Holl-junc_RuvB"/>
</dbReference>
<dbReference type="GO" id="GO:0006281">
    <property type="term" value="P:DNA repair"/>
    <property type="evidence" value="ECO:0007669"/>
    <property type="project" value="UniProtKB-UniRule"/>
</dbReference>
<dbReference type="Gene3D" id="1.10.8.60">
    <property type="match status" value="1"/>
</dbReference>
<proteinExistence type="inferred from homology"/>
<evidence type="ECO:0000313" key="11">
    <source>
        <dbReference type="EMBL" id="ADK86589.1"/>
    </source>
</evidence>
<comment type="domain">
    <text evidence="9">Has 3 domains, the large (RuvB-L) and small ATPase (RuvB-S) domains and the C-terminal head (RuvB-H) domain. The head domain binds DNA, while the ATPase domains jointly bind ATP, ADP or are empty depending on the state of the subunit in the translocation cycle. During a single DNA translocation step the structure of each domain remains the same, but their relative positions change.</text>
</comment>
<comment type="catalytic activity">
    <reaction evidence="9">
        <text>ATP + H2O = ADP + phosphate + H(+)</text>
        <dbReference type="Rhea" id="RHEA:13065"/>
        <dbReference type="ChEBI" id="CHEBI:15377"/>
        <dbReference type="ChEBI" id="CHEBI:15378"/>
        <dbReference type="ChEBI" id="CHEBI:30616"/>
        <dbReference type="ChEBI" id="CHEBI:43474"/>
        <dbReference type="ChEBI" id="CHEBI:456216"/>
    </reaction>
</comment>
<dbReference type="HAMAP" id="MF_00016">
    <property type="entry name" value="DNA_HJ_migration_RuvB"/>
    <property type="match status" value="1"/>
</dbReference>
<dbReference type="CDD" id="cd00009">
    <property type="entry name" value="AAA"/>
    <property type="match status" value="1"/>
</dbReference>
<dbReference type="Gene3D" id="3.40.50.300">
    <property type="entry name" value="P-loop containing nucleotide triphosphate hydrolases"/>
    <property type="match status" value="1"/>
</dbReference>
<feature type="region of interest" description="Head domain (RuvB-H)" evidence="9">
    <location>
        <begin position="260"/>
        <end position="340"/>
    </location>
</feature>
<feature type="binding site" evidence="9">
    <location>
        <begin position="133"/>
        <end position="135"/>
    </location>
    <ligand>
        <name>ATP</name>
        <dbReference type="ChEBI" id="CHEBI:30616"/>
    </ligand>
</feature>
<dbReference type="InterPro" id="IPR003593">
    <property type="entry name" value="AAA+_ATPase"/>
</dbReference>
<feature type="binding site" evidence="9">
    <location>
        <position position="320"/>
    </location>
    <ligand>
        <name>DNA</name>
        <dbReference type="ChEBI" id="CHEBI:16991"/>
    </ligand>
</feature>
<feature type="binding site" evidence="9">
    <location>
        <position position="176"/>
    </location>
    <ligand>
        <name>ATP</name>
        <dbReference type="ChEBI" id="CHEBI:30616"/>
    </ligand>
</feature>
<evidence type="ECO:0000256" key="7">
    <source>
        <dbReference type="ARBA" id="ARBA00023172"/>
    </source>
</evidence>
<feature type="binding site" evidence="9">
    <location>
        <position position="25"/>
    </location>
    <ligand>
        <name>ATP</name>
        <dbReference type="ChEBI" id="CHEBI:30616"/>
    </ligand>
</feature>
<dbReference type="EC" id="3.6.4.-" evidence="9"/>
<evidence type="ECO:0000256" key="8">
    <source>
        <dbReference type="ARBA" id="ARBA00023204"/>
    </source>
</evidence>
<comment type="function">
    <text evidence="9">The RuvA-RuvB-RuvC complex processes Holliday junction (HJ) DNA during genetic recombination and DNA repair, while the RuvA-RuvB complex plays an important role in the rescue of blocked DNA replication forks via replication fork reversal (RFR). RuvA specifically binds to HJ cruciform DNA, conferring on it an open structure. The RuvB hexamer acts as an ATP-dependent pump, pulling dsDNA into and through the RuvAB complex. RuvB forms 2 homohexamers on either side of HJ DNA bound by 1 or 2 RuvA tetramers; 4 subunits per hexamer contact DNA at a time. Coordinated motions by a converter formed by DNA-disengaged RuvB subunits stimulates ATP hydrolysis and nucleotide exchange. Immobilization of the converter enables RuvB to convert the ATP-contained energy into a lever motion, pulling 2 nucleotides of DNA out of the RuvA tetramer per ATP hydrolyzed, thus driving DNA branch migration. The RuvB motors rotate together with the DNA substrate, which together with the progressing nucleotide cycle form the mechanistic basis for DNA recombination by continuous HJ branch migration. Branch migration allows RuvC to scan DNA until it finds its consensus sequence, where it cleaves and resolves cruciform DNA.</text>
</comment>
<dbReference type="EMBL" id="CP002085">
    <property type="protein sequence ID" value="ADK86589.1"/>
    <property type="molecule type" value="Genomic_DNA"/>
</dbReference>
<reference evidence="11 12" key="1">
    <citation type="journal article" date="2010" name="Stand. Genomic Sci.">
        <title>Complete genome sequence of Desulfarculus baarsii type strain (2st14).</title>
        <authorList>
            <person name="Sun H."/>
            <person name="Spring S."/>
            <person name="Lapidus A."/>
            <person name="Davenport K."/>
            <person name="Del Rio T.G."/>
            <person name="Tice H."/>
            <person name="Nolan M."/>
            <person name="Copeland A."/>
            <person name="Cheng J.F."/>
            <person name="Lucas S."/>
            <person name="Tapia R."/>
            <person name="Goodwin L."/>
            <person name="Pitluck S."/>
            <person name="Ivanova N."/>
            <person name="Pagani I."/>
            <person name="Mavromatis K."/>
            <person name="Ovchinnikova G."/>
            <person name="Pati A."/>
            <person name="Chen A."/>
            <person name="Palaniappan K."/>
            <person name="Hauser L."/>
            <person name="Chang Y.J."/>
            <person name="Jeffries C.D."/>
            <person name="Detter J.C."/>
            <person name="Han C."/>
            <person name="Rohde M."/>
            <person name="Brambilla E."/>
            <person name="Goker M."/>
            <person name="Woyke T."/>
            <person name="Bristow J."/>
            <person name="Eisen J.A."/>
            <person name="Markowitz V."/>
            <person name="Hugenholtz P."/>
            <person name="Kyrpides N.C."/>
            <person name="Klenk H.P."/>
            <person name="Land M."/>
        </authorList>
    </citation>
    <scope>NUCLEOTIDE SEQUENCE [LARGE SCALE GENOMIC DNA]</scope>
    <source>
        <strain evidence="12">ATCC 33931 / DSM 2075 / LMG 7858 / VKM B-1802 / 2st14</strain>
    </source>
</reference>
<keyword evidence="8 9" id="KW-0234">DNA repair</keyword>
<dbReference type="Pfam" id="PF17864">
    <property type="entry name" value="AAA_lid_4"/>
    <property type="match status" value="1"/>
</dbReference>
<organism evidence="11 12">
    <name type="scientific">Desulfarculus baarsii (strain ATCC 33931 / DSM 2075 / LMG 7858 / VKM B-1802 / 2st14)</name>
    <dbReference type="NCBI Taxonomy" id="644282"/>
    <lineage>
        <taxon>Bacteria</taxon>
        <taxon>Pseudomonadati</taxon>
        <taxon>Thermodesulfobacteriota</taxon>
        <taxon>Desulfarculia</taxon>
        <taxon>Desulfarculales</taxon>
        <taxon>Desulfarculaceae</taxon>
        <taxon>Desulfarculus</taxon>
    </lineage>
</organism>
<keyword evidence="2 9" id="KW-0547">Nucleotide-binding</keyword>
<dbReference type="KEGG" id="dbr:Deba_3236"/>
<sequence>MSDDPFGPRLVCGAAAEEDRALDSLRPTSLAEFVGQEEAKANLRVFIAAARQRGEALDHVLLHGHPGLGKTTLAHIIARELGVEVTATSGPVLERAGDLAAILTNLGPRDVLFVDEIHRLNHVVEEVLYPAMEDFHLDIVVGQGPSARTVKLNLEPFTLVGATTRAGLLTPPLRDRFGVQVRVDMYTPEELASIVGRSARLLGLDISPEGAAEIARRSRATPRVANRLLKRVRDFAQVEAAGHADLALCDYALGRLGVDQNGLDRLDRDLLSAIVQKFDGGPVGLSNLAAAVGEEAQTIEEVYEPYLIQQGLLKRTKAGRVATGRALELFGFTRRSERLF</sequence>
<feature type="binding site" evidence="9">
    <location>
        <position position="26"/>
    </location>
    <ligand>
        <name>ATP</name>
        <dbReference type="ChEBI" id="CHEBI:30616"/>
    </ligand>
</feature>
<dbReference type="Gene3D" id="1.10.10.10">
    <property type="entry name" value="Winged helix-like DNA-binding domain superfamily/Winged helix DNA-binding domain"/>
    <property type="match status" value="1"/>
</dbReference>
<dbReference type="HOGENOM" id="CLU_055599_1_0_7"/>
<feature type="binding site" evidence="9">
    <location>
        <position position="67"/>
    </location>
    <ligand>
        <name>ATP</name>
        <dbReference type="ChEBI" id="CHEBI:30616"/>
    </ligand>
</feature>
<dbReference type="eggNOG" id="COG2255">
    <property type="taxonomic scope" value="Bacteria"/>
</dbReference>
<protein>
    <recommendedName>
        <fullName evidence="9">Holliday junction branch migration complex subunit RuvB</fullName>
        <ecNumber evidence="9">3.6.4.-</ecNumber>
    </recommendedName>
</protein>
<keyword evidence="4 9" id="KW-0378">Hydrolase</keyword>
<name>E1QM04_DESB2</name>
<feature type="binding site" evidence="9">
    <location>
        <position position="71"/>
    </location>
    <ligand>
        <name>Mg(2+)</name>
        <dbReference type="ChEBI" id="CHEBI:18420"/>
    </ligand>
</feature>
<dbReference type="Pfam" id="PF05491">
    <property type="entry name" value="WHD_RuvB"/>
    <property type="match status" value="1"/>
</dbReference>
<dbReference type="Pfam" id="PF05496">
    <property type="entry name" value="RuvB_N"/>
    <property type="match status" value="1"/>
</dbReference>
<feature type="region of interest" description="Small ATPAse domain (RuvB-S)" evidence="9">
    <location>
        <begin position="187"/>
        <end position="257"/>
    </location>
</feature>
<feature type="binding site" evidence="9">
    <location>
        <position position="186"/>
    </location>
    <ligand>
        <name>ATP</name>
        <dbReference type="ChEBI" id="CHEBI:30616"/>
    </ligand>
</feature>
<dbReference type="GO" id="GO:0005737">
    <property type="term" value="C:cytoplasm"/>
    <property type="evidence" value="ECO:0007669"/>
    <property type="project" value="UniProtKB-SubCell"/>
</dbReference>
<dbReference type="InterPro" id="IPR008824">
    <property type="entry name" value="RuvB-like_N"/>
</dbReference>
<keyword evidence="1 9" id="KW-0963">Cytoplasm</keyword>
<evidence type="ECO:0000256" key="3">
    <source>
        <dbReference type="ARBA" id="ARBA00022763"/>
    </source>
</evidence>
<evidence type="ECO:0000256" key="1">
    <source>
        <dbReference type="ARBA" id="ARBA00022490"/>
    </source>
</evidence>
<evidence type="ECO:0000256" key="4">
    <source>
        <dbReference type="ARBA" id="ARBA00022801"/>
    </source>
</evidence>